<dbReference type="Proteomes" id="UP001193389">
    <property type="component" value="Chromosome"/>
</dbReference>
<dbReference type="AlphaFoldDB" id="A0A5K7S522"/>
<gene>
    <name evidence="1" type="ORF">AQPE_0715</name>
</gene>
<reference evidence="1" key="1">
    <citation type="journal article" date="2020" name="Int. J. Syst. Evol. Microbiol.">
        <title>Aquipluma nitroreducens gen. nov. sp. nov., a novel facultatively anaerobic bacterium isolated from a freshwater lake.</title>
        <authorList>
            <person name="Watanabe M."/>
            <person name="Kojima H."/>
            <person name="Fukui M."/>
        </authorList>
    </citation>
    <scope>NUCLEOTIDE SEQUENCE</scope>
    <source>
        <strain evidence="1">MeG22</strain>
    </source>
</reference>
<evidence type="ECO:0000313" key="2">
    <source>
        <dbReference type="Proteomes" id="UP001193389"/>
    </source>
</evidence>
<dbReference type="EMBL" id="AP018694">
    <property type="protein sequence ID" value="BBE16575.1"/>
    <property type="molecule type" value="Genomic_DNA"/>
</dbReference>
<proteinExistence type="predicted"/>
<protein>
    <submittedName>
        <fullName evidence="1">Uncharacterized protein</fullName>
    </submittedName>
</protein>
<keyword evidence="2" id="KW-1185">Reference proteome</keyword>
<organism evidence="1 2">
    <name type="scientific">Aquipluma nitroreducens</name>
    <dbReference type="NCBI Taxonomy" id="2010828"/>
    <lineage>
        <taxon>Bacteria</taxon>
        <taxon>Pseudomonadati</taxon>
        <taxon>Bacteroidota</taxon>
        <taxon>Bacteroidia</taxon>
        <taxon>Marinilabiliales</taxon>
        <taxon>Prolixibacteraceae</taxon>
        <taxon>Aquipluma</taxon>
    </lineage>
</organism>
<evidence type="ECO:0000313" key="1">
    <source>
        <dbReference type="EMBL" id="BBE16575.1"/>
    </source>
</evidence>
<accession>A0A5K7S522</accession>
<dbReference type="KEGG" id="anf:AQPE_0715"/>
<sequence>MAISSIRNLFFNYQIEFIVEKYQHRSFYGLFHVRTENK</sequence>
<name>A0A5K7S522_9BACT</name>